<dbReference type="OrthoDB" id="2562093at2759"/>
<comment type="caution">
    <text evidence="2">The sequence shown here is derived from an EMBL/GenBank/DDBJ whole genome shotgun (WGS) entry which is preliminary data.</text>
</comment>
<dbReference type="RefSeq" id="XP_019030002.1">
    <property type="nucleotide sequence ID" value="XM_019177963.1"/>
</dbReference>
<dbReference type="AlphaFoldDB" id="A0A1E3ITZ4"/>
<organism evidence="2 3">
    <name type="scientific">Cryptococcus wingfieldii CBS 7118</name>
    <dbReference type="NCBI Taxonomy" id="1295528"/>
    <lineage>
        <taxon>Eukaryota</taxon>
        <taxon>Fungi</taxon>
        <taxon>Dikarya</taxon>
        <taxon>Basidiomycota</taxon>
        <taxon>Agaricomycotina</taxon>
        <taxon>Tremellomycetes</taxon>
        <taxon>Tremellales</taxon>
        <taxon>Cryptococcaceae</taxon>
        <taxon>Cryptococcus</taxon>
    </lineage>
</organism>
<sequence>MTATIPLPDAPWPEGTDPAVIAKSELQSQVRDATEWATNSDPSQGGFVNMEMYRRIQEWVKNPCVGDYRWDPAAAIDYGLSRLITRYLLARQESQLLTFIDALFLTQLIPRDRLAPYAPLLEPLSEPPPDAAGANLNFLITTLAASLHTLAELEAKNVEAKKKADEEAKKKAEEDAMWERTAELYGWGSRPEMGYGGYAGGYGGYSPPMVGYGPYPSMTSPMPGAYAPIPLPEAAPPEPPKKYVSWFPPISQDDWWVGKGRPDAKPA</sequence>
<proteinExistence type="predicted"/>
<name>A0A1E3ITZ4_9TREE</name>
<feature type="coiled-coil region" evidence="1">
    <location>
        <begin position="143"/>
        <end position="175"/>
    </location>
</feature>
<evidence type="ECO:0000256" key="1">
    <source>
        <dbReference type="SAM" id="Coils"/>
    </source>
</evidence>
<reference evidence="2 3" key="1">
    <citation type="submission" date="2016-06" db="EMBL/GenBank/DDBJ databases">
        <title>Evolution of pathogenesis and genome organization in the Tremellales.</title>
        <authorList>
            <person name="Cuomo C."/>
            <person name="Litvintseva A."/>
            <person name="Heitman J."/>
            <person name="Chen Y."/>
            <person name="Sun S."/>
            <person name="Springer D."/>
            <person name="Dromer F."/>
            <person name="Young S."/>
            <person name="Zeng Q."/>
            <person name="Chapman S."/>
            <person name="Gujja S."/>
            <person name="Saif S."/>
            <person name="Birren B."/>
        </authorList>
    </citation>
    <scope>NUCLEOTIDE SEQUENCE [LARGE SCALE GENOMIC DNA]</scope>
    <source>
        <strain evidence="2 3">CBS 7118</strain>
    </source>
</reference>
<gene>
    <name evidence="2" type="ORF">L198_05888</name>
</gene>
<keyword evidence="1" id="KW-0175">Coiled coil</keyword>
<accession>A0A1E3ITZ4</accession>
<dbReference type="GeneID" id="30195100"/>
<evidence type="ECO:0000313" key="3">
    <source>
        <dbReference type="Proteomes" id="UP000094819"/>
    </source>
</evidence>
<dbReference type="Proteomes" id="UP000094819">
    <property type="component" value="Unassembled WGS sequence"/>
</dbReference>
<protein>
    <submittedName>
        <fullName evidence="2">Uncharacterized protein</fullName>
    </submittedName>
</protein>
<keyword evidence="3" id="KW-1185">Reference proteome</keyword>
<dbReference type="EMBL" id="AWGH01000019">
    <property type="protein sequence ID" value="ODN91376.1"/>
    <property type="molecule type" value="Genomic_DNA"/>
</dbReference>
<evidence type="ECO:0000313" key="2">
    <source>
        <dbReference type="EMBL" id="ODN91376.1"/>
    </source>
</evidence>